<dbReference type="Pfam" id="PF13471">
    <property type="entry name" value="Transglut_core3"/>
    <property type="match status" value="1"/>
</dbReference>
<dbReference type="NCBIfam" id="NF033537">
    <property type="entry name" value="lasso_biosyn_B2"/>
    <property type="match status" value="1"/>
</dbReference>
<sequence length="125" mass="13411">MAGHAGLLLALALLRCLPIRIATTAARAVTRLPGRAALPLEADAAFAAVRRAARYWPGRAACLEESLAAFFAAALTGRRVRWVLGARFTPQGAHAWIEAGNAIIGQDESDRVWPYVPALTVERSH</sequence>
<name>A0A1E7KZG9_9ACTN</name>
<reference evidence="2 3" key="1">
    <citation type="journal article" date="2016" name="Front. Microbiol.">
        <title>Comparative Genomics Analysis of Streptomyces Species Reveals Their Adaptation to the Marine Environment and Their Diversity at the Genomic Level.</title>
        <authorList>
            <person name="Tian X."/>
            <person name="Zhang Z."/>
            <person name="Yang T."/>
            <person name="Chen M."/>
            <person name="Li J."/>
            <person name="Chen F."/>
            <person name="Yang J."/>
            <person name="Li W."/>
            <person name="Zhang B."/>
            <person name="Zhang Z."/>
            <person name="Wu J."/>
            <person name="Zhang C."/>
            <person name="Long L."/>
            <person name="Xiao J."/>
        </authorList>
    </citation>
    <scope>NUCLEOTIDE SEQUENCE [LARGE SCALE GENOMIC DNA]</scope>
    <source>
        <strain evidence="2 3">SCSIO 10429</strain>
    </source>
</reference>
<dbReference type="Proteomes" id="UP000176005">
    <property type="component" value="Unassembled WGS sequence"/>
</dbReference>
<proteinExistence type="predicted"/>
<evidence type="ECO:0000313" key="2">
    <source>
        <dbReference type="EMBL" id="OEV09348.1"/>
    </source>
</evidence>
<dbReference type="AlphaFoldDB" id="A0A1E7KZG9"/>
<dbReference type="EMBL" id="LJGW01000377">
    <property type="protein sequence ID" value="OEV09348.1"/>
    <property type="molecule type" value="Genomic_DNA"/>
</dbReference>
<feature type="domain" description="Microcin J25-processing protein McjB C-terminal" evidence="1">
    <location>
        <begin position="14"/>
        <end position="112"/>
    </location>
</feature>
<evidence type="ECO:0000259" key="1">
    <source>
        <dbReference type="Pfam" id="PF13471"/>
    </source>
</evidence>
<gene>
    <name evidence="2" type="ORF">AN218_23080</name>
</gene>
<keyword evidence="3" id="KW-1185">Reference proteome</keyword>
<protein>
    <recommendedName>
        <fullName evidence="1">Microcin J25-processing protein McjB C-terminal domain-containing protein</fullName>
    </recommendedName>
</protein>
<evidence type="ECO:0000313" key="3">
    <source>
        <dbReference type="Proteomes" id="UP000176005"/>
    </source>
</evidence>
<accession>A0A1E7KZG9</accession>
<dbReference type="InterPro" id="IPR032708">
    <property type="entry name" value="McjB_C"/>
</dbReference>
<dbReference type="InterPro" id="IPR053521">
    <property type="entry name" value="McjB-like"/>
</dbReference>
<organism evidence="2 3">
    <name type="scientific">Streptomyces nanshensis</name>
    <dbReference type="NCBI Taxonomy" id="518642"/>
    <lineage>
        <taxon>Bacteria</taxon>
        <taxon>Bacillati</taxon>
        <taxon>Actinomycetota</taxon>
        <taxon>Actinomycetes</taxon>
        <taxon>Kitasatosporales</taxon>
        <taxon>Streptomycetaceae</taxon>
        <taxon>Streptomyces</taxon>
    </lineage>
</organism>
<comment type="caution">
    <text evidence="2">The sequence shown here is derived from an EMBL/GenBank/DDBJ whole genome shotgun (WGS) entry which is preliminary data.</text>
</comment>